<evidence type="ECO:0000256" key="13">
    <source>
        <dbReference type="ARBA" id="ARBA00047950"/>
    </source>
</evidence>
<sequence length="411" mass="45933">MSGPLYTFVSRDDNSTVYAEVSKILLATGHWKRLKKDNPRFNLMLGERNRLPFGRLGHEPGLVQLVNYYRGADKLCRKASLVKLIKTSPELRDSCSWFPESYIIYPTDLKTPVAPASSNGFSHLKSNPKTDEREVFLASYNARKESGEGSVWIAKSSAGAKGAGILISHDAADLLDYIDNQGQVHVIQKYLEKPLLLEPGHRKFDIRSWVLVDHQYNIYLYREGVLRTSSEPYNSQDLGDMTSHLTNHCIQKEQSLNYGRYEEGNEMFFDDFRLYLLKAHGVTLETSILPQIKHIIKSCLSCVEAAISTKHLSYQSFQLFGFDFMVDESFKVWLIEINGAPACAQKLYSELCQGIVDVAVSSVFSLSGDSGSSSPYSSSPSSTFNLSTANANACSSPKLRGPLHVGPFTRL</sequence>
<evidence type="ECO:0000256" key="9">
    <source>
        <dbReference type="ARBA" id="ARBA00022958"/>
    </source>
</evidence>
<evidence type="ECO:0000256" key="6">
    <source>
        <dbReference type="ARBA" id="ARBA00022741"/>
    </source>
</evidence>
<dbReference type="GO" id="GO:0005876">
    <property type="term" value="C:spindle microtubule"/>
    <property type="evidence" value="ECO:0007669"/>
    <property type="project" value="TreeGrafter"/>
</dbReference>
<dbReference type="InterPro" id="IPR004344">
    <property type="entry name" value="TTL/TTLL_fam"/>
</dbReference>
<keyword evidence="9" id="KW-0630">Potassium</keyword>
<evidence type="ECO:0000256" key="3">
    <source>
        <dbReference type="ARBA" id="ARBA00006820"/>
    </source>
</evidence>
<comment type="cofactor">
    <cofactor evidence="2">
        <name>K(+)</name>
        <dbReference type="ChEBI" id="CHEBI:29103"/>
    </cofactor>
</comment>
<dbReference type="PROSITE" id="PS51221">
    <property type="entry name" value="TTL"/>
    <property type="match status" value="1"/>
</dbReference>
<evidence type="ECO:0000256" key="8">
    <source>
        <dbReference type="ARBA" id="ARBA00022842"/>
    </source>
</evidence>
<evidence type="ECO:0000256" key="4">
    <source>
        <dbReference type="ARBA" id="ARBA00011245"/>
    </source>
</evidence>
<keyword evidence="15" id="KW-1185">Reference proteome</keyword>
<dbReference type="Proteomes" id="UP000694523">
    <property type="component" value="Unplaced"/>
</dbReference>
<dbReference type="SUPFAM" id="SSF56059">
    <property type="entry name" value="Glutathione synthetase ATP-binding domain-like"/>
    <property type="match status" value="1"/>
</dbReference>
<evidence type="ECO:0000256" key="5">
    <source>
        <dbReference type="ARBA" id="ARBA00022598"/>
    </source>
</evidence>
<dbReference type="InterPro" id="IPR052492">
    <property type="entry name" value="Tubulin-tyrosine_ligase"/>
</dbReference>
<keyword evidence="6" id="KW-0547">Nucleotide-binding</keyword>
<evidence type="ECO:0000256" key="11">
    <source>
        <dbReference type="ARBA" id="ARBA00038960"/>
    </source>
</evidence>
<comment type="catalytic activity">
    <reaction evidence="13">
        <text>C-terminal L-alpha-aminoacyl-L-glutamyl-L-glutamyl-[tubulin] + L-tyrosine + ATP = C-terminal L-alpha-aminoacyl-L-glutamyl-L-glutamyl-L-tyrosyl-[tubulin] + ADP + phosphate + H(+)</text>
        <dbReference type="Rhea" id="RHEA:17605"/>
        <dbReference type="Rhea" id="RHEA-COMP:16434"/>
        <dbReference type="Rhea" id="RHEA-COMP:16435"/>
        <dbReference type="ChEBI" id="CHEBI:15378"/>
        <dbReference type="ChEBI" id="CHEBI:30616"/>
        <dbReference type="ChEBI" id="CHEBI:43474"/>
        <dbReference type="ChEBI" id="CHEBI:58315"/>
        <dbReference type="ChEBI" id="CHEBI:149554"/>
        <dbReference type="ChEBI" id="CHEBI:149555"/>
        <dbReference type="ChEBI" id="CHEBI:456216"/>
        <dbReference type="EC" id="6.3.2.25"/>
    </reaction>
</comment>
<proteinExistence type="inferred from homology"/>
<keyword evidence="8" id="KW-0460">Magnesium</keyword>
<name>A0A8C6TPC0_9GOBI</name>
<dbReference type="AlphaFoldDB" id="A0A8C6TPC0"/>
<dbReference type="GO" id="GO:0004835">
    <property type="term" value="F:tubulin-tyrosine ligase activity"/>
    <property type="evidence" value="ECO:0007669"/>
    <property type="project" value="UniProtKB-EC"/>
</dbReference>
<protein>
    <recommendedName>
        <fullName evidence="12">Tubulin--tyrosine ligase</fullName>
        <ecNumber evidence="11">6.3.2.25</ecNumber>
    </recommendedName>
</protein>
<dbReference type="Ensembl" id="ENSNMLT00000023819.1">
    <property type="protein sequence ID" value="ENSNMLP00000021236.1"/>
    <property type="gene ID" value="ENSNMLG00000013808.1"/>
</dbReference>
<evidence type="ECO:0000256" key="12">
    <source>
        <dbReference type="ARBA" id="ARBA00041021"/>
    </source>
</evidence>
<evidence type="ECO:0000256" key="10">
    <source>
        <dbReference type="ARBA" id="ARBA00037791"/>
    </source>
</evidence>
<dbReference type="GO" id="GO:0005524">
    <property type="term" value="F:ATP binding"/>
    <property type="evidence" value="ECO:0007669"/>
    <property type="project" value="UniProtKB-KW"/>
</dbReference>
<reference evidence="14" key="2">
    <citation type="submission" date="2025-09" db="UniProtKB">
        <authorList>
            <consortium name="Ensembl"/>
        </authorList>
    </citation>
    <scope>IDENTIFICATION</scope>
</reference>
<keyword evidence="7" id="KW-0067">ATP-binding</keyword>
<dbReference type="PANTHER" id="PTHR46570">
    <property type="entry name" value="TUBULIN--TYROSINE LIGASE"/>
    <property type="match status" value="1"/>
</dbReference>
<evidence type="ECO:0000256" key="1">
    <source>
        <dbReference type="ARBA" id="ARBA00001946"/>
    </source>
</evidence>
<evidence type="ECO:0000313" key="15">
    <source>
        <dbReference type="Proteomes" id="UP000694523"/>
    </source>
</evidence>
<evidence type="ECO:0000256" key="2">
    <source>
        <dbReference type="ARBA" id="ARBA00001958"/>
    </source>
</evidence>
<comment type="function">
    <text evidence="10">Catalyzes the post-translational addition of a tyrosine to the C-terminal end of detyrosinated alpha-tubulin.</text>
</comment>
<dbReference type="Gene3D" id="3.30.470.20">
    <property type="entry name" value="ATP-grasp fold, B domain"/>
    <property type="match status" value="1"/>
</dbReference>
<comment type="similarity">
    <text evidence="3">Belongs to the tubulin--tyrosine ligase family.</text>
</comment>
<accession>A0A8C6TPC0</accession>
<evidence type="ECO:0000313" key="14">
    <source>
        <dbReference type="Ensembl" id="ENSNMLP00000021236.1"/>
    </source>
</evidence>
<dbReference type="GO" id="GO:0000226">
    <property type="term" value="P:microtubule cytoskeleton organization"/>
    <property type="evidence" value="ECO:0007669"/>
    <property type="project" value="TreeGrafter"/>
</dbReference>
<dbReference type="Pfam" id="PF03133">
    <property type="entry name" value="TTL"/>
    <property type="match status" value="1"/>
</dbReference>
<organism evidence="14 15">
    <name type="scientific">Neogobius melanostomus</name>
    <name type="common">round goby</name>
    <dbReference type="NCBI Taxonomy" id="47308"/>
    <lineage>
        <taxon>Eukaryota</taxon>
        <taxon>Metazoa</taxon>
        <taxon>Chordata</taxon>
        <taxon>Craniata</taxon>
        <taxon>Vertebrata</taxon>
        <taxon>Euteleostomi</taxon>
        <taxon>Actinopterygii</taxon>
        <taxon>Neopterygii</taxon>
        <taxon>Teleostei</taxon>
        <taxon>Neoteleostei</taxon>
        <taxon>Acanthomorphata</taxon>
        <taxon>Gobiaria</taxon>
        <taxon>Gobiiformes</taxon>
        <taxon>Gobioidei</taxon>
        <taxon>Gobiidae</taxon>
        <taxon>Benthophilinae</taxon>
        <taxon>Neogobiini</taxon>
        <taxon>Neogobius</taxon>
    </lineage>
</organism>
<dbReference type="PANTHER" id="PTHR46570:SF1">
    <property type="entry name" value="TUBULIN--TYROSINE LIGASE"/>
    <property type="match status" value="1"/>
</dbReference>
<comment type="cofactor">
    <cofactor evidence="1">
        <name>Mg(2+)</name>
        <dbReference type="ChEBI" id="CHEBI:18420"/>
    </cofactor>
</comment>
<dbReference type="EC" id="6.3.2.25" evidence="11"/>
<keyword evidence="5" id="KW-0436">Ligase</keyword>
<comment type="subunit">
    <text evidence="4">Monomer.</text>
</comment>
<dbReference type="Gene3D" id="3.40.50.11480">
    <property type="match status" value="1"/>
</dbReference>
<evidence type="ECO:0000256" key="7">
    <source>
        <dbReference type="ARBA" id="ARBA00022840"/>
    </source>
</evidence>
<reference evidence="14" key="1">
    <citation type="submission" date="2025-08" db="UniProtKB">
        <authorList>
            <consortium name="Ensembl"/>
        </authorList>
    </citation>
    <scope>IDENTIFICATION</scope>
</reference>